<dbReference type="EnsemblPlants" id="AVESA.00010b.r2.7CG0663200.1">
    <property type="protein sequence ID" value="AVESA.00010b.r2.7CG0663200.1.CDS"/>
    <property type="gene ID" value="AVESA.00010b.r2.7CG0663200"/>
</dbReference>
<name>A0ACD5ZZ58_AVESA</name>
<evidence type="ECO:0000313" key="2">
    <source>
        <dbReference type="Proteomes" id="UP001732700"/>
    </source>
</evidence>
<evidence type="ECO:0000313" key="1">
    <source>
        <dbReference type="EnsemblPlants" id="AVESA.00010b.r2.7CG0663200.1.CDS"/>
    </source>
</evidence>
<proteinExistence type="predicted"/>
<protein>
    <submittedName>
        <fullName evidence="1">Uncharacterized protein</fullName>
    </submittedName>
</protein>
<sequence length="750" mass="81653">MMMASQRPTSQSMTPRTSGLVPNQHMVHPCMPNTQIKIEQKHPGMMTTIDCLNFQPSTTIATIGPGGVQPGLRPMQSAASQSQSQYPSRQPHAINFVGCGPTSVSKPAIRPYSQQNRLLGIGREKQQLTRMNQQTLGANQQERDMQRYQMLGAQQGSSSKMQASQLGGWNNQHDARQRDPHPLLKASTTGSARECDVVEKMFCQIKSWKDAYYSQFVELDHRFAVPALTEEQFSSLPIVKANAYRRRVDTKILIRKILKFLQLRKSDVHESLKLEFPKYEKYIHNLLGFIARTEARDTKMNIGYHLQNCGEQSQVINLTGNASPITGGKSTHQMQPADASILQSTQTTMARTPPAHQHNNGNHLLGIASPSSVSSLGTLQSWSTSMLECFTPSPVTKTVVAPASPYDPVISTFSKDVDSISSFFLHDNGGAAPLKANCCNQVTPSKPTSSALPLEAEITAGQEEDQAQGGDGTPVTKKKPIDRLIDAMRSSSPAELRRSTNAIWSVLSINDIVPRGKVGTILDCKSSRQWQHGGSNAMNKMKRVFSNTASHSESVLLGSIDSSCMTFECDALDSGSTSELSIKRQKKQNANDALLEEIKYINSTLIDTVISMSGDCGTDGVASYNGGTTIKLSYSAVSISPTVKSLFASSETSLVLPAKLFVPPDYPRSSPVLIDNGGDEVLRKNSNAISASVDEAFRHVLADLAEPRSIKETAMAWDACVRKAVTEFAQRHGGGTVSSMLGRSERCAAT</sequence>
<dbReference type="Proteomes" id="UP001732700">
    <property type="component" value="Chromosome 7C"/>
</dbReference>
<reference evidence="1" key="1">
    <citation type="submission" date="2021-05" db="EMBL/GenBank/DDBJ databases">
        <authorList>
            <person name="Scholz U."/>
            <person name="Mascher M."/>
            <person name="Fiebig A."/>
        </authorList>
    </citation>
    <scope>NUCLEOTIDE SEQUENCE [LARGE SCALE GENOMIC DNA]</scope>
</reference>
<reference evidence="1" key="2">
    <citation type="submission" date="2025-09" db="UniProtKB">
        <authorList>
            <consortium name="EnsemblPlants"/>
        </authorList>
    </citation>
    <scope>IDENTIFICATION</scope>
</reference>
<accession>A0ACD5ZZ58</accession>
<organism evidence="1 2">
    <name type="scientific">Avena sativa</name>
    <name type="common">Oat</name>
    <dbReference type="NCBI Taxonomy" id="4498"/>
    <lineage>
        <taxon>Eukaryota</taxon>
        <taxon>Viridiplantae</taxon>
        <taxon>Streptophyta</taxon>
        <taxon>Embryophyta</taxon>
        <taxon>Tracheophyta</taxon>
        <taxon>Spermatophyta</taxon>
        <taxon>Magnoliopsida</taxon>
        <taxon>Liliopsida</taxon>
        <taxon>Poales</taxon>
        <taxon>Poaceae</taxon>
        <taxon>BOP clade</taxon>
        <taxon>Pooideae</taxon>
        <taxon>Poodae</taxon>
        <taxon>Poeae</taxon>
        <taxon>Poeae Chloroplast Group 1 (Aveneae type)</taxon>
        <taxon>Aveninae</taxon>
        <taxon>Avena</taxon>
    </lineage>
</organism>
<keyword evidence="2" id="KW-1185">Reference proteome</keyword>